<accession>A0AAV5LS10</accession>
<dbReference type="Proteomes" id="UP001054252">
    <property type="component" value="Unassembled WGS sequence"/>
</dbReference>
<sequence length="63" mass="7244">MSAIQTPPRNHLPRSLTSLRKPSRKLIFSSTLANKTVPWQPRKLLCKPPQAQGKYAREDYLVK</sequence>
<evidence type="ECO:0000313" key="2">
    <source>
        <dbReference type="Proteomes" id="UP001054252"/>
    </source>
</evidence>
<protein>
    <submittedName>
        <fullName evidence="1">Uncharacterized protein</fullName>
    </submittedName>
</protein>
<name>A0AAV5LS10_9ROSI</name>
<dbReference type="EMBL" id="BPVZ01000136">
    <property type="protein sequence ID" value="GKV39639.1"/>
    <property type="molecule type" value="Genomic_DNA"/>
</dbReference>
<evidence type="ECO:0000313" key="1">
    <source>
        <dbReference type="EMBL" id="GKV39639.1"/>
    </source>
</evidence>
<dbReference type="AlphaFoldDB" id="A0AAV5LS10"/>
<organism evidence="1 2">
    <name type="scientific">Rubroshorea leprosula</name>
    <dbReference type="NCBI Taxonomy" id="152421"/>
    <lineage>
        <taxon>Eukaryota</taxon>
        <taxon>Viridiplantae</taxon>
        <taxon>Streptophyta</taxon>
        <taxon>Embryophyta</taxon>
        <taxon>Tracheophyta</taxon>
        <taxon>Spermatophyta</taxon>
        <taxon>Magnoliopsida</taxon>
        <taxon>eudicotyledons</taxon>
        <taxon>Gunneridae</taxon>
        <taxon>Pentapetalae</taxon>
        <taxon>rosids</taxon>
        <taxon>malvids</taxon>
        <taxon>Malvales</taxon>
        <taxon>Dipterocarpaceae</taxon>
        <taxon>Rubroshorea</taxon>
    </lineage>
</organism>
<proteinExistence type="predicted"/>
<reference evidence="1 2" key="1">
    <citation type="journal article" date="2021" name="Commun. Biol.">
        <title>The genome of Shorea leprosula (Dipterocarpaceae) highlights the ecological relevance of drought in aseasonal tropical rainforests.</title>
        <authorList>
            <person name="Ng K.K.S."/>
            <person name="Kobayashi M.J."/>
            <person name="Fawcett J.A."/>
            <person name="Hatakeyama M."/>
            <person name="Paape T."/>
            <person name="Ng C.H."/>
            <person name="Ang C.C."/>
            <person name="Tnah L.H."/>
            <person name="Lee C.T."/>
            <person name="Nishiyama T."/>
            <person name="Sese J."/>
            <person name="O'Brien M.J."/>
            <person name="Copetti D."/>
            <person name="Mohd Noor M.I."/>
            <person name="Ong R.C."/>
            <person name="Putra M."/>
            <person name="Sireger I.Z."/>
            <person name="Indrioko S."/>
            <person name="Kosugi Y."/>
            <person name="Izuno A."/>
            <person name="Isagi Y."/>
            <person name="Lee S.L."/>
            <person name="Shimizu K.K."/>
        </authorList>
    </citation>
    <scope>NUCLEOTIDE SEQUENCE [LARGE SCALE GENOMIC DNA]</scope>
    <source>
        <strain evidence="1">214</strain>
    </source>
</reference>
<comment type="caution">
    <text evidence="1">The sequence shown here is derived from an EMBL/GenBank/DDBJ whole genome shotgun (WGS) entry which is preliminary data.</text>
</comment>
<gene>
    <name evidence="1" type="ORF">SLEP1_g47384</name>
</gene>
<keyword evidence="2" id="KW-1185">Reference proteome</keyword>